<evidence type="ECO:0000313" key="2">
    <source>
        <dbReference type="EMBL" id="MFC4313596.1"/>
    </source>
</evidence>
<proteinExistence type="predicted"/>
<dbReference type="NCBIfam" id="TIGR01076">
    <property type="entry name" value="sortase_fam"/>
    <property type="match status" value="1"/>
</dbReference>
<organism evidence="2 3">
    <name type="scientific">Steroidobacter flavus</name>
    <dbReference type="NCBI Taxonomy" id="1842136"/>
    <lineage>
        <taxon>Bacteria</taxon>
        <taxon>Pseudomonadati</taxon>
        <taxon>Pseudomonadota</taxon>
        <taxon>Gammaproteobacteria</taxon>
        <taxon>Steroidobacterales</taxon>
        <taxon>Steroidobacteraceae</taxon>
        <taxon>Steroidobacter</taxon>
    </lineage>
</organism>
<evidence type="ECO:0000313" key="3">
    <source>
        <dbReference type="Proteomes" id="UP001595904"/>
    </source>
</evidence>
<gene>
    <name evidence="2" type="ORF">ACFPN2_31270</name>
</gene>
<dbReference type="RefSeq" id="WP_380604052.1">
    <property type="nucleotide sequence ID" value="NZ_JBHSDU010000015.1"/>
</dbReference>
<dbReference type="SUPFAM" id="SSF63817">
    <property type="entry name" value="Sortase"/>
    <property type="match status" value="1"/>
</dbReference>
<reference evidence="3" key="1">
    <citation type="journal article" date="2019" name="Int. J. Syst. Evol. Microbiol.">
        <title>The Global Catalogue of Microorganisms (GCM) 10K type strain sequencing project: providing services to taxonomists for standard genome sequencing and annotation.</title>
        <authorList>
            <consortium name="The Broad Institute Genomics Platform"/>
            <consortium name="The Broad Institute Genome Sequencing Center for Infectious Disease"/>
            <person name="Wu L."/>
            <person name="Ma J."/>
        </authorList>
    </citation>
    <scope>NUCLEOTIDE SEQUENCE [LARGE SCALE GENOMIC DNA]</scope>
    <source>
        <strain evidence="3">CGMCC 1.10759</strain>
    </source>
</reference>
<dbReference type="Pfam" id="PF04203">
    <property type="entry name" value="Sortase"/>
    <property type="match status" value="1"/>
</dbReference>
<dbReference type="EMBL" id="JBHSDU010000015">
    <property type="protein sequence ID" value="MFC4313596.1"/>
    <property type="molecule type" value="Genomic_DNA"/>
</dbReference>
<keyword evidence="1" id="KW-0378">Hydrolase</keyword>
<accession>A0ABV8T102</accession>
<dbReference type="InterPro" id="IPR023365">
    <property type="entry name" value="Sortase_dom-sf"/>
</dbReference>
<dbReference type="InterPro" id="IPR005754">
    <property type="entry name" value="Sortase"/>
</dbReference>
<evidence type="ECO:0000256" key="1">
    <source>
        <dbReference type="ARBA" id="ARBA00022801"/>
    </source>
</evidence>
<dbReference type="InterPro" id="IPR041999">
    <property type="entry name" value="Sortase_D_1"/>
</dbReference>
<keyword evidence="3" id="KW-1185">Reference proteome</keyword>
<comment type="caution">
    <text evidence="2">The sequence shown here is derived from an EMBL/GenBank/DDBJ whole genome shotgun (WGS) entry which is preliminary data.</text>
</comment>
<sequence length="138" mass="15371">MNTRRLELAIWLLAVVSWAGPDAIAGEDSVADQVVDMSAWSPTRIAAHRDGFFRALRHVKVGAVLQVELPEITLTYKIVNTRVIDPSETSVLGPMNEPTITLVTCYPFYYVGSAPQRFIVRATRAAMDDEVRLARAQR</sequence>
<dbReference type="CDD" id="cd05828">
    <property type="entry name" value="Sortase_D_1"/>
    <property type="match status" value="1"/>
</dbReference>
<name>A0ABV8T102_9GAMM</name>
<dbReference type="Proteomes" id="UP001595904">
    <property type="component" value="Unassembled WGS sequence"/>
</dbReference>
<protein>
    <submittedName>
        <fullName evidence="2">Class D sortase</fullName>
    </submittedName>
</protein>
<dbReference type="Gene3D" id="2.40.260.10">
    <property type="entry name" value="Sortase"/>
    <property type="match status" value="1"/>
</dbReference>